<evidence type="ECO:0000313" key="2">
    <source>
        <dbReference type="Proteomes" id="UP000255224"/>
    </source>
</evidence>
<accession>A0A376DV90</accession>
<dbReference type="Proteomes" id="UP000255224">
    <property type="component" value="Unassembled WGS sequence"/>
</dbReference>
<proteinExistence type="predicted"/>
<organism evidence="1 2">
    <name type="scientific">Chryseobacterium carnipullorum</name>
    <dbReference type="NCBI Taxonomy" id="1124835"/>
    <lineage>
        <taxon>Bacteria</taxon>
        <taxon>Pseudomonadati</taxon>
        <taxon>Bacteroidota</taxon>
        <taxon>Flavobacteriia</taxon>
        <taxon>Flavobacteriales</taxon>
        <taxon>Weeksellaceae</taxon>
        <taxon>Chryseobacterium group</taxon>
        <taxon>Chryseobacterium</taxon>
    </lineage>
</organism>
<dbReference type="EMBL" id="UFVQ01000003">
    <property type="protein sequence ID" value="STC95811.1"/>
    <property type="molecule type" value="Genomic_DNA"/>
</dbReference>
<gene>
    <name evidence="1" type="ORF">NCTC13533_01997</name>
</gene>
<reference evidence="1 2" key="1">
    <citation type="submission" date="2018-06" db="EMBL/GenBank/DDBJ databases">
        <authorList>
            <consortium name="Pathogen Informatics"/>
            <person name="Doyle S."/>
        </authorList>
    </citation>
    <scope>NUCLEOTIDE SEQUENCE [LARGE SCALE GENOMIC DNA]</scope>
    <source>
        <strain evidence="1 2">NCTC13533</strain>
    </source>
</reference>
<protein>
    <submittedName>
        <fullName evidence="1">Uncharacterized protein</fullName>
    </submittedName>
</protein>
<evidence type="ECO:0000313" key="1">
    <source>
        <dbReference type="EMBL" id="STC95811.1"/>
    </source>
</evidence>
<accession>A0A1M7EYV9</accession>
<sequence length="32" mass="3835">MIHIDHKTVLEKANKAIPDRDHETFLGWLLHR</sequence>
<name>A0A1M7EYV9_CHRCU</name>
<dbReference type="AlphaFoldDB" id="A0A1M7EYV9"/>